<dbReference type="InterPro" id="IPR011706">
    <property type="entry name" value="Cu-oxidase_C"/>
</dbReference>
<protein>
    <submittedName>
        <fullName evidence="6">L-ascorbate oxidase</fullName>
    </submittedName>
</protein>
<dbReference type="Pfam" id="PF07732">
    <property type="entry name" value="Cu-oxidase_3"/>
    <property type="match status" value="1"/>
</dbReference>
<keyword evidence="1" id="KW-0479">Metal-binding</keyword>
<dbReference type="InterPro" id="IPR002355">
    <property type="entry name" value="Cu_oxidase_Cu_BS"/>
</dbReference>
<proteinExistence type="predicted"/>
<dbReference type="SUPFAM" id="SSF49503">
    <property type="entry name" value="Cupredoxins"/>
    <property type="match status" value="2"/>
</dbReference>
<feature type="domain" description="Plastocyanin-like" evidence="5">
    <location>
        <begin position="162"/>
        <end position="233"/>
    </location>
</feature>
<dbReference type="InterPro" id="IPR008972">
    <property type="entry name" value="Cupredoxin"/>
</dbReference>
<evidence type="ECO:0000256" key="3">
    <source>
        <dbReference type="SAM" id="SignalP"/>
    </source>
</evidence>
<feature type="chain" id="PRO_5041427056" evidence="3">
    <location>
        <begin position="43"/>
        <end position="690"/>
    </location>
</feature>
<gene>
    <name evidence="6" type="ORF">MCNOR_1878</name>
</gene>
<dbReference type="Gene3D" id="2.60.40.420">
    <property type="entry name" value="Cupredoxins - blue copper proteins"/>
    <property type="match status" value="3"/>
</dbReference>
<dbReference type="Proteomes" id="UP001158598">
    <property type="component" value="Chromosome"/>
</dbReference>
<organism evidence="6 7">
    <name type="scientific">Methylococcus capsulatus</name>
    <dbReference type="NCBI Taxonomy" id="414"/>
    <lineage>
        <taxon>Bacteria</taxon>
        <taxon>Pseudomonadati</taxon>
        <taxon>Pseudomonadota</taxon>
        <taxon>Gammaproteobacteria</taxon>
        <taxon>Methylococcales</taxon>
        <taxon>Methylococcaceae</taxon>
        <taxon>Methylococcus</taxon>
    </lineage>
</organism>
<dbReference type="InterPro" id="IPR033138">
    <property type="entry name" value="Cu_oxidase_CS"/>
</dbReference>
<dbReference type="CDD" id="cd13853">
    <property type="entry name" value="CuRO_1_Tth-MCO_like"/>
    <property type="match status" value="1"/>
</dbReference>
<reference evidence="6" key="1">
    <citation type="submission" date="2023-03" db="EMBL/GenBank/DDBJ databases">
        <authorList>
            <person name="Pearce D."/>
        </authorList>
    </citation>
    <scope>NUCLEOTIDE SEQUENCE</scope>
    <source>
        <strain evidence="6">Mc</strain>
    </source>
</reference>
<keyword evidence="2" id="KW-0560">Oxidoreductase</keyword>
<accession>A0AA35UQL0</accession>
<dbReference type="AlphaFoldDB" id="A0AA35UQL0"/>
<name>A0AA35UQL0_METCP</name>
<evidence type="ECO:0000256" key="2">
    <source>
        <dbReference type="ARBA" id="ARBA00023002"/>
    </source>
</evidence>
<keyword evidence="3" id="KW-0732">Signal</keyword>
<dbReference type="InterPro" id="IPR045087">
    <property type="entry name" value="Cu-oxidase_fam"/>
</dbReference>
<dbReference type="PANTHER" id="PTHR11709:SF518">
    <property type="entry name" value="MULTICOPPER OXIDASE"/>
    <property type="match status" value="1"/>
</dbReference>
<evidence type="ECO:0000259" key="5">
    <source>
        <dbReference type="Pfam" id="PF07732"/>
    </source>
</evidence>
<dbReference type="PANTHER" id="PTHR11709">
    <property type="entry name" value="MULTI-COPPER OXIDASE"/>
    <property type="match status" value="1"/>
</dbReference>
<evidence type="ECO:0000259" key="4">
    <source>
        <dbReference type="Pfam" id="PF07731"/>
    </source>
</evidence>
<evidence type="ECO:0000256" key="1">
    <source>
        <dbReference type="ARBA" id="ARBA00022723"/>
    </source>
</evidence>
<dbReference type="Pfam" id="PF07731">
    <property type="entry name" value="Cu-oxidase_2"/>
    <property type="match status" value="1"/>
</dbReference>
<sequence length="690" mass="75693">MNLMTHRSLNFFGPNATPRSRAMVVLVASVSVALCHAIPAYAETTERSFKNPPPLELRKEAPKMTLMALPPVGGPRVGTERQLDLNIAYIDGRIYNPATGRNDKVHLRSYVGTETNPNRPFVAPSIEVTPGDTVRITLNNKLPTDPTCTNYTGHINTPHCFNSTNLHSHGLWVSPTGNSDNVLLKINPGVSFQYEYNIPPDHPAGTFWYHTHLHGSTALQVSSGMAGALIVRGNRLPSEKTNGDIDTLLKRRDGAEMRERVLVFQQIQYYCPKPNGNKDSVWDCKEGETGVIESYDNFGPGTWAASGRYTSINGTILPTFFAKAGDIERWRMIHAGVRDTISLEFRKLKEIAAASVNNLKAADADRFISENCTGDPIPYNVIADDGLTRASAWPTTLTTLQPGYRSDALVVFPEGGRYCVIDTSAPASASVTQAAEGRQLLGVVLATPDTPVPNIQSYLTDELVAAAERTMPVQVRAKVVADLKDGLKLTSFTPHPDIKDSEVTGKQELAFFIQTPPRPLAFEVSNNLGPHPDFKSYDPNRIDRHLTLGGVDEWTLESRFVGHPFHIHVNAFQIVKILDPTGKDVSGSDAVDDSSGCVDPQYRGLKGVWKDTLWVKSQLPPPDPNKPTPPCQKTVESGIYALVVRTRYQRYIGEYVLHCHILDHEDQGMMQNVSIGLPNGQGGSAAVGHH</sequence>
<dbReference type="PROSITE" id="PS00080">
    <property type="entry name" value="MULTICOPPER_OXIDASE2"/>
    <property type="match status" value="1"/>
</dbReference>
<dbReference type="CDD" id="cd13900">
    <property type="entry name" value="CuRO_3_Tth-MCO_like"/>
    <property type="match status" value="1"/>
</dbReference>
<evidence type="ECO:0000313" key="7">
    <source>
        <dbReference type="Proteomes" id="UP001158598"/>
    </source>
</evidence>
<dbReference type="PROSITE" id="PS00079">
    <property type="entry name" value="MULTICOPPER_OXIDASE1"/>
    <property type="match status" value="1"/>
</dbReference>
<dbReference type="InterPro" id="IPR011707">
    <property type="entry name" value="Cu-oxidase-like_N"/>
</dbReference>
<evidence type="ECO:0000313" key="6">
    <source>
        <dbReference type="EMBL" id="CAI8817547.1"/>
    </source>
</evidence>
<dbReference type="GO" id="GO:0005507">
    <property type="term" value="F:copper ion binding"/>
    <property type="evidence" value="ECO:0007669"/>
    <property type="project" value="InterPro"/>
</dbReference>
<feature type="domain" description="Plastocyanin-like" evidence="4">
    <location>
        <begin position="533"/>
        <end position="673"/>
    </location>
</feature>
<feature type="signal peptide" evidence="3">
    <location>
        <begin position="1"/>
        <end position="42"/>
    </location>
</feature>
<dbReference type="EMBL" id="OX458332">
    <property type="protein sequence ID" value="CAI8817547.1"/>
    <property type="molecule type" value="Genomic_DNA"/>
</dbReference>
<dbReference type="GO" id="GO:0016491">
    <property type="term" value="F:oxidoreductase activity"/>
    <property type="evidence" value="ECO:0007669"/>
    <property type="project" value="UniProtKB-KW"/>
</dbReference>